<sequence length="66" mass="7091">MTVPGFARDSASAGPGDLLHPQEITCERVEGPDCRSRCEGYDDADACYAACLADRCRDPAWWGGTP</sequence>
<evidence type="ECO:0000313" key="2">
    <source>
        <dbReference type="Proteomes" id="UP000001444"/>
    </source>
</evidence>
<protein>
    <submittedName>
        <fullName evidence="1">Uncharacterized protein</fullName>
    </submittedName>
</protein>
<dbReference type="EMBL" id="FN554889">
    <property type="protein sequence ID" value="CBG73665.1"/>
    <property type="molecule type" value="Genomic_DNA"/>
</dbReference>
<accession>C9ZHE3</accession>
<evidence type="ECO:0000313" key="1">
    <source>
        <dbReference type="EMBL" id="CBG73665.1"/>
    </source>
</evidence>
<gene>
    <name evidence="1" type="ordered locus">SCAB_66661</name>
</gene>
<dbReference type="AlphaFoldDB" id="C9ZHE3"/>
<dbReference type="KEGG" id="scb:SCAB_66661"/>
<dbReference type="GeneID" id="24312736"/>
<dbReference type="RefSeq" id="WP_013004221.1">
    <property type="nucleotide sequence ID" value="NC_013929.1"/>
</dbReference>
<reference evidence="1 2" key="1">
    <citation type="journal article" date="2010" name="Mol. Plant Microbe Interact.">
        <title>Streptomyces scabies 87-22 contains a coronafacic acid-like biosynthetic cluster that contributes to plant-microbe interactions.</title>
        <authorList>
            <person name="Bignell D.R."/>
            <person name="Seipke R.F."/>
            <person name="Huguet-Tapia J.C."/>
            <person name="Chambers A.H."/>
            <person name="Parry R.J."/>
            <person name="Loria R."/>
        </authorList>
    </citation>
    <scope>NUCLEOTIDE SEQUENCE [LARGE SCALE GENOMIC DNA]</scope>
    <source>
        <strain evidence="1 2">87.22</strain>
    </source>
</reference>
<dbReference type="HOGENOM" id="CLU_2884201_0_0_11"/>
<dbReference type="STRING" id="680198.SCAB_66661"/>
<keyword evidence="2" id="KW-1185">Reference proteome</keyword>
<dbReference type="Proteomes" id="UP000001444">
    <property type="component" value="Chromosome"/>
</dbReference>
<name>C9ZHE3_STRSW</name>
<organism evidence="1 2">
    <name type="scientific">Streptomyces scabiei (strain 87.22)</name>
    <dbReference type="NCBI Taxonomy" id="680198"/>
    <lineage>
        <taxon>Bacteria</taxon>
        <taxon>Bacillati</taxon>
        <taxon>Actinomycetota</taxon>
        <taxon>Actinomycetes</taxon>
        <taxon>Kitasatosporales</taxon>
        <taxon>Streptomycetaceae</taxon>
        <taxon>Streptomyces</taxon>
    </lineage>
</organism>
<proteinExistence type="predicted"/>